<reference evidence="1 2" key="1">
    <citation type="submission" date="2014-09" db="EMBL/GenBank/DDBJ databases">
        <title>Draft Genome Sequence of Porphyromonas macacae COT-192_OH2859.</title>
        <authorList>
            <person name="Wallis C."/>
            <person name="Deusch O."/>
            <person name="O'Flynn C."/>
            <person name="Davis I."/>
            <person name="Horsfall A."/>
            <person name="Kirkwood N."/>
            <person name="Harris S."/>
            <person name="Eisen J.A."/>
            <person name="Coil D.A."/>
            <person name="Darling A.E."/>
            <person name="Jospin G."/>
            <person name="Alexiev A."/>
        </authorList>
    </citation>
    <scope>NUCLEOTIDE SEQUENCE [LARGE SCALE GENOMIC DNA]</scope>
    <source>
        <strain evidence="2">COT-192 OH2859</strain>
    </source>
</reference>
<dbReference type="OrthoDB" id="954784at2"/>
<dbReference type="eggNOG" id="ENOG502ZVB7">
    <property type="taxonomic scope" value="Bacteria"/>
</dbReference>
<organism evidence="1 2">
    <name type="scientific">Porphyromonas macacae</name>
    <dbReference type="NCBI Taxonomy" id="28115"/>
    <lineage>
        <taxon>Bacteria</taxon>
        <taxon>Pseudomonadati</taxon>
        <taxon>Bacteroidota</taxon>
        <taxon>Bacteroidia</taxon>
        <taxon>Bacteroidales</taxon>
        <taxon>Porphyromonadaceae</taxon>
        <taxon>Porphyromonas</taxon>
    </lineage>
</organism>
<sequence>MNSWFECKVTYEKISENGSPKKISESYLVDALSFTEAEERITREISPFVSMGEFTVSNIKRAKIAELFLDPSELADRYFRCKVLFVTLDEKSGTEKKAPAIMFVKAASLPDAVKKLSEEMDKTLATYEIANVADTSIMDIFPYESGK</sequence>
<accession>A0A0A2EES8</accession>
<dbReference type="EMBL" id="JRFA01000009">
    <property type="protein sequence ID" value="KGN74934.1"/>
    <property type="molecule type" value="Genomic_DNA"/>
</dbReference>
<gene>
    <name evidence="1" type="ORF">HQ47_03205</name>
</gene>
<protein>
    <submittedName>
        <fullName evidence="1">Phage tail protein</fullName>
    </submittedName>
</protein>
<dbReference type="AlphaFoldDB" id="A0A0A2EES8"/>
<comment type="caution">
    <text evidence="1">The sequence shown here is derived from an EMBL/GenBank/DDBJ whole genome shotgun (WGS) entry which is preliminary data.</text>
</comment>
<name>A0A0A2EES8_9PORP</name>
<dbReference type="Pfam" id="PF14902">
    <property type="entry name" value="DUF4494"/>
    <property type="match status" value="1"/>
</dbReference>
<dbReference type="RefSeq" id="WP_036873235.1">
    <property type="nucleotide sequence ID" value="NZ_JASBZX010000002.1"/>
</dbReference>
<dbReference type="Proteomes" id="UP000030103">
    <property type="component" value="Unassembled WGS sequence"/>
</dbReference>
<dbReference type="STRING" id="28115.HQ47_03205"/>
<dbReference type="InterPro" id="IPR027848">
    <property type="entry name" value="DUF4494"/>
</dbReference>
<evidence type="ECO:0000313" key="2">
    <source>
        <dbReference type="Proteomes" id="UP000030103"/>
    </source>
</evidence>
<keyword evidence="2" id="KW-1185">Reference proteome</keyword>
<evidence type="ECO:0000313" key="1">
    <source>
        <dbReference type="EMBL" id="KGN74934.1"/>
    </source>
</evidence>
<proteinExistence type="predicted"/>